<dbReference type="Proteomes" id="UP001301140">
    <property type="component" value="Unassembled WGS sequence"/>
</dbReference>
<evidence type="ECO:0000313" key="1">
    <source>
        <dbReference type="EMBL" id="MDF1585158.1"/>
    </source>
</evidence>
<dbReference type="InterPro" id="IPR029058">
    <property type="entry name" value="AB_hydrolase_fold"/>
</dbReference>
<dbReference type="RefSeq" id="WP_327787568.1">
    <property type="nucleotide sequence ID" value="NZ_JARGEQ010000008.1"/>
</dbReference>
<reference evidence="1 2" key="1">
    <citation type="submission" date="2023-03" db="EMBL/GenBank/DDBJ databases">
        <title>YIM 152171 draft genome.</title>
        <authorList>
            <person name="Yang Z."/>
        </authorList>
    </citation>
    <scope>NUCLEOTIDE SEQUENCE [LARGE SCALE GENOMIC DNA]</scope>
    <source>
        <strain evidence="1 2">YIM 152171</strain>
    </source>
</reference>
<dbReference type="SUPFAM" id="SSF53474">
    <property type="entry name" value="alpha/beta-Hydrolases"/>
    <property type="match status" value="1"/>
</dbReference>
<protein>
    <recommendedName>
        <fullName evidence="3">Alpha/beta hydrolase</fullName>
    </recommendedName>
</protein>
<proteinExistence type="predicted"/>
<evidence type="ECO:0000313" key="2">
    <source>
        <dbReference type="Proteomes" id="UP001301140"/>
    </source>
</evidence>
<comment type="caution">
    <text evidence="1">The sequence shown here is derived from an EMBL/GenBank/DDBJ whole genome shotgun (WGS) entry which is preliminary data.</text>
</comment>
<dbReference type="Gene3D" id="3.40.50.1820">
    <property type="entry name" value="alpha/beta hydrolase"/>
    <property type="match status" value="1"/>
</dbReference>
<sequence length="400" mass="43948">MRWLRTGSLLLLPAALLCIAAFGIADSSGSVFCNPTVYKRLNSLRVARHCFGLETPVPVAKDELESGIAVRSRQDLVTVRRRLIEYLWERPGLPLDRLPTSVQTGIDDSLFDDMDNLEHIDQLEIELEFGFLARAYHFLPRRGNGQLAIYHAGHDGSFRSTARATLDALLGKGFGILAFDMPMQGVNGWPERLAVPGGGTLPLDGGSHWDLGFLESEGFAPLRLFMDPLLRAVNHVQARFAYQHIIMLGLSGGGWTTTVYAALDPRISRAYPVAGTLPRALHRPHPVTGRYSSAGDYEQRVPAFYSIAGYLDLYVLGAAGQGRRELQVVNRYDPCCFFGSEALLYEPMVGRALEEIGLGGSFRVFVDDTHLEHAISPAALARIIEDALEADAESDEGLPL</sequence>
<accession>A0AAP3UZG1</accession>
<dbReference type="EMBL" id="JARGEQ010000008">
    <property type="protein sequence ID" value="MDF1585158.1"/>
    <property type="molecule type" value="Genomic_DNA"/>
</dbReference>
<organism evidence="1 2">
    <name type="scientific">Marinimicrococcus flavescens</name>
    <dbReference type="NCBI Taxonomy" id="3031815"/>
    <lineage>
        <taxon>Bacteria</taxon>
        <taxon>Pseudomonadati</taxon>
        <taxon>Pseudomonadota</taxon>
        <taxon>Alphaproteobacteria</taxon>
        <taxon>Geminicoccales</taxon>
        <taxon>Geminicoccaceae</taxon>
        <taxon>Marinimicrococcus</taxon>
    </lineage>
</organism>
<keyword evidence="2" id="KW-1185">Reference proteome</keyword>
<evidence type="ECO:0008006" key="3">
    <source>
        <dbReference type="Google" id="ProtNLM"/>
    </source>
</evidence>
<dbReference type="AlphaFoldDB" id="A0AAP3UZG1"/>
<gene>
    <name evidence="1" type="ORF">PZ740_02010</name>
</gene>
<name>A0AAP3UZG1_9PROT</name>